<evidence type="ECO:0000313" key="2">
    <source>
        <dbReference type="EMBL" id="SFL68075.1"/>
    </source>
</evidence>
<proteinExistence type="predicted"/>
<accession>A0A1I4JNA6</accession>
<feature type="transmembrane region" description="Helical" evidence="1">
    <location>
        <begin position="262"/>
        <end position="283"/>
    </location>
</feature>
<dbReference type="Pfam" id="PF03929">
    <property type="entry name" value="PepSY_TM"/>
    <property type="match status" value="1"/>
</dbReference>
<dbReference type="RefSeq" id="WP_093384803.1">
    <property type="nucleotide sequence ID" value="NZ_FOTW01000006.1"/>
</dbReference>
<feature type="transmembrane region" description="Helical" evidence="1">
    <location>
        <begin position="12"/>
        <end position="35"/>
    </location>
</feature>
<evidence type="ECO:0000256" key="1">
    <source>
        <dbReference type="SAM" id="Phobius"/>
    </source>
</evidence>
<protein>
    <submittedName>
        <fullName evidence="2">Uncharacterized iron-regulated membrane protein</fullName>
    </submittedName>
</protein>
<keyword evidence="3" id="KW-1185">Reference proteome</keyword>
<organism evidence="2 3">
    <name type="scientific">Rugamonas rubra</name>
    <dbReference type="NCBI Taxonomy" id="758825"/>
    <lineage>
        <taxon>Bacteria</taxon>
        <taxon>Pseudomonadati</taxon>
        <taxon>Pseudomonadota</taxon>
        <taxon>Betaproteobacteria</taxon>
        <taxon>Burkholderiales</taxon>
        <taxon>Oxalobacteraceae</taxon>
        <taxon>Telluria group</taxon>
        <taxon>Rugamonas</taxon>
    </lineage>
</organism>
<evidence type="ECO:0000313" key="3">
    <source>
        <dbReference type="Proteomes" id="UP000199470"/>
    </source>
</evidence>
<dbReference type="EMBL" id="FOTW01000006">
    <property type="protein sequence ID" value="SFL68075.1"/>
    <property type="molecule type" value="Genomic_DNA"/>
</dbReference>
<name>A0A1I4JNA6_9BURK</name>
<dbReference type="PANTHER" id="PTHR34219:SF6">
    <property type="entry name" value="BLR3280 PROTEIN"/>
    <property type="match status" value="1"/>
</dbReference>
<dbReference type="OrthoDB" id="9760788at2"/>
<gene>
    <name evidence="2" type="ORF">SAMN02982985_01122</name>
</gene>
<keyword evidence="1" id="KW-0812">Transmembrane</keyword>
<dbReference type="InterPro" id="IPR005625">
    <property type="entry name" value="PepSY-ass_TM"/>
</dbReference>
<keyword evidence="1" id="KW-1133">Transmembrane helix</keyword>
<feature type="transmembrane region" description="Helical" evidence="1">
    <location>
        <begin position="218"/>
        <end position="241"/>
    </location>
</feature>
<keyword evidence="1" id="KW-0472">Membrane</keyword>
<dbReference type="AlphaFoldDB" id="A0A1I4JNA6"/>
<dbReference type="PANTHER" id="PTHR34219">
    <property type="entry name" value="IRON-REGULATED INNER MEMBRANE PROTEIN-RELATED"/>
    <property type="match status" value="1"/>
</dbReference>
<feature type="transmembrane region" description="Helical" evidence="1">
    <location>
        <begin position="477"/>
        <end position="498"/>
    </location>
</feature>
<reference evidence="2 3" key="1">
    <citation type="submission" date="2016-10" db="EMBL/GenBank/DDBJ databases">
        <authorList>
            <person name="de Groot N.N."/>
        </authorList>
    </citation>
    <scope>NUCLEOTIDE SEQUENCE [LARGE SCALE GENOMIC DNA]</scope>
    <source>
        <strain evidence="2 3">ATCC 43154</strain>
    </source>
</reference>
<sequence length="510" mass="56094">MKRQIYLLHRWLGIVLCLFMAMWFFSGVVMMYVGYPKLTQAERLAALPELDGTACCASLQRWLDSAGRSEAPTALRLTTVAGQPRALLGYANGASHGKGGGRAELVALDGAEGGRVDGATPAAALAAARAFMPGVATSYLDLVAEDPYTLSKALDGLRPLHRVQMDDEAETRLYVSARTGEVVRDASAVERDWNWVGSWIHWLYPFRGGATDALWSDIVIYTALAATVLALLGMLVGVWRWRFSGTFRSGSHSPYREPWMRWHHVLGLVFGTLALSFIFSGLLSMNPFKVFDSGAPKAAQAGRLSAAQFALPAGEALRRLAASGFAARELEWRVVDGAGYYLALDGQGGTRLLAAGARADVDFNTAPPFAAFDMARLRQLGGTLLAPHRIVAADVLRQYDSYYYSREAHTMTGGPRHLPVLRLKFDDPHDSWLYLDPATGAVVKQVDGRQRAKRWLFGLLHSWDWAPLIERRPWWDLWMVAINAGGLLVSVSGIVLAWRRLRPRAAPART</sequence>
<dbReference type="STRING" id="758825.SAMN02982985_01122"/>
<dbReference type="Proteomes" id="UP000199470">
    <property type="component" value="Unassembled WGS sequence"/>
</dbReference>